<name>A0A0F9KCF9_9ZZZZ</name>
<dbReference type="EMBL" id="LAZR01008275">
    <property type="protein sequence ID" value="KKM79869.1"/>
    <property type="molecule type" value="Genomic_DNA"/>
</dbReference>
<dbReference type="AlphaFoldDB" id="A0A0F9KCF9"/>
<sequence length="87" mass="10345">MKHKRIKGFFIRSKANTGDLAKQYVFHLKSGKKEAIVIKKRVLIKSKDYYKWRGFAIMKKYKNHLLIQQMFEIKPDTLLSIVKGLFN</sequence>
<comment type="caution">
    <text evidence="1">The sequence shown here is derived from an EMBL/GenBank/DDBJ whole genome shotgun (WGS) entry which is preliminary data.</text>
</comment>
<accession>A0A0F9KCF9</accession>
<proteinExistence type="predicted"/>
<evidence type="ECO:0000313" key="1">
    <source>
        <dbReference type="EMBL" id="KKM79869.1"/>
    </source>
</evidence>
<organism evidence="1">
    <name type="scientific">marine sediment metagenome</name>
    <dbReference type="NCBI Taxonomy" id="412755"/>
    <lineage>
        <taxon>unclassified sequences</taxon>
        <taxon>metagenomes</taxon>
        <taxon>ecological metagenomes</taxon>
    </lineage>
</organism>
<reference evidence="1" key="1">
    <citation type="journal article" date="2015" name="Nature">
        <title>Complex archaea that bridge the gap between prokaryotes and eukaryotes.</title>
        <authorList>
            <person name="Spang A."/>
            <person name="Saw J.H."/>
            <person name="Jorgensen S.L."/>
            <person name="Zaremba-Niedzwiedzka K."/>
            <person name="Martijn J."/>
            <person name="Lind A.E."/>
            <person name="van Eijk R."/>
            <person name="Schleper C."/>
            <person name="Guy L."/>
            <person name="Ettema T.J."/>
        </authorList>
    </citation>
    <scope>NUCLEOTIDE SEQUENCE</scope>
</reference>
<protein>
    <submittedName>
        <fullName evidence="1">Uncharacterized protein</fullName>
    </submittedName>
</protein>
<gene>
    <name evidence="1" type="ORF">LCGC14_1345590</name>
</gene>